<proteinExistence type="predicted"/>
<dbReference type="Gene3D" id="3.30.110.170">
    <property type="entry name" value="Protein of unknown function (DUF541), domain 1"/>
    <property type="match status" value="1"/>
</dbReference>
<dbReference type="InterPro" id="IPR007497">
    <property type="entry name" value="SIMPL/DUF541"/>
</dbReference>
<gene>
    <name evidence="1" type="ORF">KHA91_15550</name>
</gene>
<evidence type="ECO:0000313" key="1">
    <source>
        <dbReference type="EMBL" id="MBS4224135.1"/>
    </source>
</evidence>
<dbReference type="InterPro" id="IPR052022">
    <property type="entry name" value="26kDa_periplasmic_antigen"/>
</dbReference>
<evidence type="ECO:0000313" key="2">
    <source>
        <dbReference type="Proteomes" id="UP000676456"/>
    </source>
</evidence>
<organism evidence="1 2">
    <name type="scientific">Lederbergia citrea</name>
    <dbReference type="NCBI Taxonomy" id="2833581"/>
    <lineage>
        <taxon>Bacteria</taxon>
        <taxon>Bacillati</taxon>
        <taxon>Bacillota</taxon>
        <taxon>Bacilli</taxon>
        <taxon>Bacillales</taxon>
        <taxon>Bacillaceae</taxon>
        <taxon>Lederbergia</taxon>
    </lineage>
</organism>
<reference evidence="1 2" key="1">
    <citation type="submission" date="2021-05" db="EMBL/GenBank/DDBJ databases">
        <title>Novel Bacillus species.</title>
        <authorList>
            <person name="Liu G."/>
        </authorList>
    </citation>
    <scope>NUCLEOTIDE SEQUENCE [LARGE SCALE GENOMIC DNA]</scope>
    <source>
        <strain evidence="1 2">FJAT-49682</strain>
    </source>
</reference>
<dbReference type="EMBL" id="JAGYPN010000003">
    <property type="protein sequence ID" value="MBS4224135.1"/>
    <property type="molecule type" value="Genomic_DNA"/>
</dbReference>
<comment type="caution">
    <text evidence="1">The sequence shown here is derived from an EMBL/GenBank/DDBJ whole genome shotgun (WGS) entry which is preliminary data.</text>
</comment>
<keyword evidence="2" id="KW-1185">Reference proteome</keyword>
<name>A0A942UNV4_9BACI</name>
<dbReference type="PANTHER" id="PTHR34387">
    <property type="entry name" value="SLR1258 PROTEIN"/>
    <property type="match status" value="1"/>
</dbReference>
<dbReference type="PANTHER" id="PTHR34387:SF1">
    <property type="entry name" value="PERIPLASMIC IMMUNOGENIC PROTEIN"/>
    <property type="match status" value="1"/>
</dbReference>
<protein>
    <submittedName>
        <fullName evidence="1">SIMPL domain-containing protein</fullName>
    </submittedName>
</protein>
<dbReference type="RefSeq" id="WP_213099179.1">
    <property type="nucleotide sequence ID" value="NZ_JAGYPK010000003.1"/>
</dbReference>
<dbReference type="Pfam" id="PF04402">
    <property type="entry name" value="SIMPL"/>
    <property type="match status" value="1"/>
</dbReference>
<accession>A0A942UNV4</accession>
<dbReference type="Gene3D" id="3.30.70.2970">
    <property type="entry name" value="Protein of unknown function (DUF541), domain 2"/>
    <property type="match status" value="1"/>
</dbReference>
<dbReference type="AlphaFoldDB" id="A0A942UNV4"/>
<dbReference type="GO" id="GO:0006974">
    <property type="term" value="P:DNA damage response"/>
    <property type="evidence" value="ECO:0007669"/>
    <property type="project" value="TreeGrafter"/>
</dbReference>
<dbReference type="Proteomes" id="UP000676456">
    <property type="component" value="Unassembled WGS sequence"/>
</dbReference>
<sequence>MYEKEKRNVIEVTGEGKVTVQPDQAEITLGASTEDLSLMKAQKSNALIISNIKKALNQIGIRDEQIQTVNYSIYPQYEYIEGKQIFKGYKVEHLLHITVKQFQNAGLVVDTAVGHGANNVSGIKFDTSNHNQYYQQALSLAVINAHQKAETIANTLRVQLIRVPISVTENLQPHGGPIPYQTFEFVKSEAVTPIQPGTMDIISTITAKFTYD</sequence>